<dbReference type="AlphaFoldDB" id="A0A2K3D0M4"/>
<name>A0A2K3D0M4_CHLRE</name>
<sequence>MGPQIFAGAAGNPEAPGVLRRADAEIQAARLGADTEVQTAWLRADAEIQAVRLRADAEIQAARLRADAANQAAREAKELLDFVVNGRRRHHYTVVKEVDATKRK</sequence>
<keyword evidence="2" id="KW-1185">Reference proteome</keyword>
<dbReference type="Gramene" id="PNW74049">
    <property type="protein sequence ID" value="PNW74049"/>
    <property type="gene ID" value="CHLRE_13g583287v5"/>
</dbReference>
<dbReference type="RefSeq" id="XP_042917588.1">
    <property type="nucleotide sequence ID" value="XM_043069613.1"/>
</dbReference>
<dbReference type="InParanoid" id="A0A2K3D0M4"/>
<proteinExistence type="predicted"/>
<accession>A0A2K3D0M4</accession>
<evidence type="ECO:0000313" key="2">
    <source>
        <dbReference type="Proteomes" id="UP000006906"/>
    </source>
</evidence>
<dbReference type="GeneID" id="66056021"/>
<protein>
    <submittedName>
        <fullName evidence="1">Uncharacterized protein</fullName>
    </submittedName>
</protein>
<evidence type="ECO:0000313" key="1">
    <source>
        <dbReference type="EMBL" id="PNW74049.1"/>
    </source>
</evidence>
<organism evidence="1 2">
    <name type="scientific">Chlamydomonas reinhardtii</name>
    <name type="common">Chlamydomonas smithii</name>
    <dbReference type="NCBI Taxonomy" id="3055"/>
    <lineage>
        <taxon>Eukaryota</taxon>
        <taxon>Viridiplantae</taxon>
        <taxon>Chlorophyta</taxon>
        <taxon>core chlorophytes</taxon>
        <taxon>Chlorophyceae</taxon>
        <taxon>CS clade</taxon>
        <taxon>Chlamydomonadales</taxon>
        <taxon>Chlamydomonadaceae</taxon>
        <taxon>Chlamydomonas</taxon>
    </lineage>
</organism>
<dbReference type="KEGG" id="cre:CHLRE_13g583287v5"/>
<gene>
    <name evidence="1" type="ORF">CHLRE_13g583287v5</name>
</gene>
<reference evidence="1 2" key="1">
    <citation type="journal article" date="2007" name="Science">
        <title>The Chlamydomonas genome reveals the evolution of key animal and plant functions.</title>
        <authorList>
            <person name="Merchant S.S."/>
            <person name="Prochnik S.E."/>
            <person name="Vallon O."/>
            <person name="Harris E.H."/>
            <person name="Karpowicz S.J."/>
            <person name="Witman G.B."/>
            <person name="Terry A."/>
            <person name="Salamov A."/>
            <person name="Fritz-Laylin L.K."/>
            <person name="Marechal-Drouard L."/>
            <person name="Marshall W.F."/>
            <person name="Qu L.H."/>
            <person name="Nelson D.R."/>
            <person name="Sanderfoot A.A."/>
            <person name="Spalding M.H."/>
            <person name="Kapitonov V.V."/>
            <person name="Ren Q."/>
            <person name="Ferris P."/>
            <person name="Lindquist E."/>
            <person name="Shapiro H."/>
            <person name="Lucas S.M."/>
            <person name="Grimwood J."/>
            <person name="Schmutz J."/>
            <person name="Cardol P."/>
            <person name="Cerutti H."/>
            <person name="Chanfreau G."/>
            <person name="Chen C.L."/>
            <person name="Cognat V."/>
            <person name="Croft M.T."/>
            <person name="Dent R."/>
            <person name="Dutcher S."/>
            <person name="Fernandez E."/>
            <person name="Fukuzawa H."/>
            <person name="Gonzalez-Ballester D."/>
            <person name="Gonzalez-Halphen D."/>
            <person name="Hallmann A."/>
            <person name="Hanikenne M."/>
            <person name="Hippler M."/>
            <person name="Inwood W."/>
            <person name="Jabbari K."/>
            <person name="Kalanon M."/>
            <person name="Kuras R."/>
            <person name="Lefebvre P.A."/>
            <person name="Lemaire S.D."/>
            <person name="Lobanov A.V."/>
            <person name="Lohr M."/>
            <person name="Manuell A."/>
            <person name="Meier I."/>
            <person name="Mets L."/>
            <person name="Mittag M."/>
            <person name="Mittelmeier T."/>
            <person name="Moroney J.V."/>
            <person name="Moseley J."/>
            <person name="Napoli C."/>
            <person name="Nedelcu A.M."/>
            <person name="Niyogi K."/>
            <person name="Novoselov S.V."/>
            <person name="Paulsen I.T."/>
            <person name="Pazour G."/>
            <person name="Purton S."/>
            <person name="Ral J.P."/>
            <person name="Riano-Pachon D.M."/>
            <person name="Riekhof W."/>
            <person name="Rymarquis L."/>
            <person name="Schroda M."/>
            <person name="Stern D."/>
            <person name="Umen J."/>
            <person name="Willows R."/>
            <person name="Wilson N."/>
            <person name="Zimmer S.L."/>
            <person name="Allmer J."/>
            <person name="Balk J."/>
            <person name="Bisova K."/>
            <person name="Chen C.J."/>
            <person name="Elias M."/>
            <person name="Gendler K."/>
            <person name="Hauser C."/>
            <person name="Lamb M.R."/>
            <person name="Ledford H."/>
            <person name="Long J.C."/>
            <person name="Minagawa J."/>
            <person name="Page M.D."/>
            <person name="Pan J."/>
            <person name="Pootakham W."/>
            <person name="Roje S."/>
            <person name="Rose A."/>
            <person name="Stahlberg E."/>
            <person name="Terauchi A.M."/>
            <person name="Yang P."/>
            <person name="Ball S."/>
            <person name="Bowler C."/>
            <person name="Dieckmann C.L."/>
            <person name="Gladyshev V.N."/>
            <person name="Green P."/>
            <person name="Jorgensen R."/>
            <person name="Mayfield S."/>
            <person name="Mueller-Roeber B."/>
            <person name="Rajamani S."/>
            <person name="Sayre R.T."/>
            <person name="Brokstein P."/>
            <person name="Dubchak I."/>
            <person name="Goodstein D."/>
            <person name="Hornick L."/>
            <person name="Huang Y.W."/>
            <person name="Jhaveri J."/>
            <person name="Luo Y."/>
            <person name="Martinez D."/>
            <person name="Ngau W.C."/>
            <person name="Otillar B."/>
            <person name="Poliakov A."/>
            <person name="Porter A."/>
            <person name="Szajkowski L."/>
            <person name="Werner G."/>
            <person name="Zhou K."/>
            <person name="Grigoriev I.V."/>
            <person name="Rokhsar D.S."/>
            <person name="Grossman A.R."/>
        </authorList>
    </citation>
    <scope>NUCLEOTIDE SEQUENCE [LARGE SCALE GENOMIC DNA]</scope>
    <source>
        <strain evidence="2">CC-503</strain>
    </source>
</reference>
<dbReference type="EMBL" id="CM008974">
    <property type="protein sequence ID" value="PNW74049.1"/>
    <property type="molecule type" value="Genomic_DNA"/>
</dbReference>
<dbReference type="Proteomes" id="UP000006906">
    <property type="component" value="Chromosome 13"/>
</dbReference>